<dbReference type="SMART" id="SM00297">
    <property type="entry name" value="BROMO"/>
    <property type="match status" value="1"/>
</dbReference>
<dbReference type="Gene3D" id="1.20.920.10">
    <property type="entry name" value="Bromodomain-like"/>
    <property type="match status" value="1"/>
</dbReference>
<organism evidence="9 10">
    <name type="scientific">Stichopus japonicus</name>
    <name type="common">Sea cucumber</name>
    <dbReference type="NCBI Taxonomy" id="307972"/>
    <lineage>
        <taxon>Eukaryota</taxon>
        <taxon>Metazoa</taxon>
        <taxon>Echinodermata</taxon>
        <taxon>Eleutherozoa</taxon>
        <taxon>Echinozoa</taxon>
        <taxon>Holothuroidea</taxon>
        <taxon>Aspidochirotacea</taxon>
        <taxon>Aspidochirotida</taxon>
        <taxon>Stichopodidae</taxon>
        <taxon>Apostichopus</taxon>
    </lineage>
</organism>
<keyword evidence="4 5" id="KW-0103">Bromodomain</keyword>
<evidence type="ECO:0000259" key="8">
    <source>
        <dbReference type="PROSITE" id="PS50812"/>
    </source>
</evidence>
<name>A0A2G8KBF2_STIJA</name>
<feature type="compositionally biased region" description="Basic and acidic residues" evidence="6">
    <location>
        <begin position="196"/>
        <end position="220"/>
    </location>
</feature>
<evidence type="ECO:0008006" key="11">
    <source>
        <dbReference type="Google" id="ProtNLM"/>
    </source>
</evidence>
<feature type="domain" description="Bromo" evidence="7">
    <location>
        <begin position="1"/>
        <end position="57"/>
    </location>
</feature>
<sequence length="238" mass="27508">MDTAPNYLSYIFNPMDLTTLERNIQNKMYGSPDAFLADVKWIAHNCVIYNGSSNKLTKSAQLISQIAEHEIKEMQLCPDCYRFSCSKKKNWFCEPCRNLHTLVWAKLKGFPFWPAKVLQEHDNRLDVRFFGQHDSSGLLSHLQTDAFSSTNNKTSGLSQAVREVEIHMQKIVIRIVNVTTRPSELRTTCQNVHPEEYASNKKRDRNCEQRQEEKEEREGDLCPSVKRFGPPKPVQPSM</sequence>
<dbReference type="PROSITE" id="PS50812">
    <property type="entry name" value="PWWP"/>
    <property type="match status" value="1"/>
</dbReference>
<dbReference type="Pfam" id="PF00855">
    <property type="entry name" value="PWWP"/>
    <property type="match status" value="1"/>
</dbReference>
<dbReference type="PANTHER" id="PTHR46453:SF5">
    <property type="entry name" value="PROTEIN KINASE C-BINDING PROTEIN 1 ISOFORM X1"/>
    <property type="match status" value="1"/>
</dbReference>
<dbReference type="InterPro" id="IPR000313">
    <property type="entry name" value="PWWP_dom"/>
</dbReference>
<keyword evidence="1" id="KW-0479">Metal-binding</keyword>
<evidence type="ECO:0000256" key="5">
    <source>
        <dbReference type="PROSITE-ProRule" id="PRU00035"/>
    </source>
</evidence>
<dbReference type="Proteomes" id="UP000230750">
    <property type="component" value="Unassembled WGS sequence"/>
</dbReference>
<dbReference type="SUPFAM" id="SSF63748">
    <property type="entry name" value="Tudor/PWWP/MBT"/>
    <property type="match status" value="1"/>
</dbReference>
<feature type="domain" description="PWWP" evidence="8">
    <location>
        <begin position="99"/>
        <end position="134"/>
    </location>
</feature>
<keyword evidence="10" id="KW-1185">Reference proteome</keyword>
<evidence type="ECO:0000259" key="7">
    <source>
        <dbReference type="PROSITE" id="PS50014"/>
    </source>
</evidence>
<dbReference type="OrthoDB" id="6272564at2759"/>
<keyword evidence="2" id="KW-0863">Zinc-finger</keyword>
<dbReference type="PRINTS" id="PR00503">
    <property type="entry name" value="BROMODOMAIN"/>
</dbReference>
<feature type="region of interest" description="Disordered" evidence="6">
    <location>
        <begin position="196"/>
        <end position="238"/>
    </location>
</feature>
<dbReference type="STRING" id="307972.A0A2G8KBF2"/>
<dbReference type="EMBL" id="MRZV01000720">
    <property type="protein sequence ID" value="PIK45303.1"/>
    <property type="molecule type" value="Genomic_DNA"/>
</dbReference>
<dbReference type="PROSITE" id="PS50014">
    <property type="entry name" value="BROMODOMAIN_2"/>
    <property type="match status" value="1"/>
</dbReference>
<dbReference type="GO" id="GO:0005737">
    <property type="term" value="C:cytoplasm"/>
    <property type="evidence" value="ECO:0007669"/>
    <property type="project" value="TreeGrafter"/>
</dbReference>
<dbReference type="GO" id="GO:0008270">
    <property type="term" value="F:zinc ion binding"/>
    <property type="evidence" value="ECO:0007669"/>
    <property type="project" value="UniProtKB-KW"/>
</dbReference>
<protein>
    <recommendedName>
        <fullName evidence="11">Protein kinase C-binding protein 1</fullName>
    </recommendedName>
</protein>
<accession>A0A2G8KBF2</accession>
<evidence type="ECO:0000313" key="10">
    <source>
        <dbReference type="Proteomes" id="UP000230750"/>
    </source>
</evidence>
<keyword evidence="3" id="KW-0862">Zinc</keyword>
<evidence type="ECO:0000313" key="9">
    <source>
        <dbReference type="EMBL" id="PIK45303.1"/>
    </source>
</evidence>
<dbReference type="PANTHER" id="PTHR46453">
    <property type="entry name" value="PROTEIN KINASE C-BINDING PROTEIN 1"/>
    <property type="match status" value="1"/>
</dbReference>
<dbReference type="SUPFAM" id="SSF47370">
    <property type="entry name" value="Bromodomain"/>
    <property type="match status" value="1"/>
</dbReference>
<dbReference type="InterPro" id="IPR001487">
    <property type="entry name" value="Bromodomain"/>
</dbReference>
<dbReference type="InterPro" id="IPR036427">
    <property type="entry name" value="Bromodomain-like_sf"/>
</dbReference>
<dbReference type="SMART" id="SM00293">
    <property type="entry name" value="PWWP"/>
    <property type="match status" value="1"/>
</dbReference>
<evidence type="ECO:0000256" key="6">
    <source>
        <dbReference type="SAM" id="MobiDB-lite"/>
    </source>
</evidence>
<gene>
    <name evidence="9" type="ORF">BSL78_17840</name>
</gene>
<dbReference type="AlphaFoldDB" id="A0A2G8KBF2"/>
<reference evidence="9 10" key="1">
    <citation type="journal article" date="2017" name="PLoS Biol.">
        <title>The sea cucumber genome provides insights into morphological evolution and visceral regeneration.</title>
        <authorList>
            <person name="Zhang X."/>
            <person name="Sun L."/>
            <person name="Yuan J."/>
            <person name="Sun Y."/>
            <person name="Gao Y."/>
            <person name="Zhang L."/>
            <person name="Li S."/>
            <person name="Dai H."/>
            <person name="Hamel J.F."/>
            <person name="Liu C."/>
            <person name="Yu Y."/>
            <person name="Liu S."/>
            <person name="Lin W."/>
            <person name="Guo K."/>
            <person name="Jin S."/>
            <person name="Xu P."/>
            <person name="Storey K.B."/>
            <person name="Huan P."/>
            <person name="Zhang T."/>
            <person name="Zhou Y."/>
            <person name="Zhang J."/>
            <person name="Lin C."/>
            <person name="Li X."/>
            <person name="Xing L."/>
            <person name="Huo D."/>
            <person name="Sun M."/>
            <person name="Wang L."/>
            <person name="Mercier A."/>
            <person name="Li F."/>
            <person name="Yang H."/>
            <person name="Xiang J."/>
        </authorList>
    </citation>
    <scope>NUCLEOTIDE SEQUENCE [LARGE SCALE GENOMIC DNA]</scope>
    <source>
        <strain evidence="9">Shaxun</strain>
        <tissue evidence="9">Muscle</tissue>
    </source>
</reference>
<dbReference type="Pfam" id="PF00439">
    <property type="entry name" value="Bromodomain"/>
    <property type="match status" value="1"/>
</dbReference>
<evidence type="ECO:0000256" key="1">
    <source>
        <dbReference type="ARBA" id="ARBA00022723"/>
    </source>
</evidence>
<dbReference type="Gene3D" id="2.30.30.140">
    <property type="match status" value="1"/>
</dbReference>
<dbReference type="GO" id="GO:0003714">
    <property type="term" value="F:transcription corepressor activity"/>
    <property type="evidence" value="ECO:0007669"/>
    <property type="project" value="TreeGrafter"/>
</dbReference>
<evidence type="ECO:0000256" key="3">
    <source>
        <dbReference type="ARBA" id="ARBA00022833"/>
    </source>
</evidence>
<comment type="caution">
    <text evidence="9">The sequence shown here is derived from an EMBL/GenBank/DDBJ whole genome shotgun (WGS) entry which is preliminary data.</text>
</comment>
<dbReference type="GO" id="GO:0005634">
    <property type="term" value="C:nucleus"/>
    <property type="evidence" value="ECO:0007669"/>
    <property type="project" value="TreeGrafter"/>
</dbReference>
<evidence type="ECO:0000256" key="4">
    <source>
        <dbReference type="ARBA" id="ARBA00023117"/>
    </source>
</evidence>
<proteinExistence type="predicted"/>
<evidence type="ECO:0000256" key="2">
    <source>
        <dbReference type="ARBA" id="ARBA00022771"/>
    </source>
</evidence>